<organism evidence="4">
    <name type="scientific">uncultured Caudovirales phage</name>
    <dbReference type="NCBI Taxonomy" id="2100421"/>
    <lineage>
        <taxon>Viruses</taxon>
        <taxon>Duplodnaviria</taxon>
        <taxon>Heunggongvirae</taxon>
        <taxon>Uroviricota</taxon>
        <taxon>Caudoviricetes</taxon>
        <taxon>Peduoviridae</taxon>
        <taxon>Maltschvirus</taxon>
        <taxon>Maltschvirus maltsch</taxon>
    </lineage>
</organism>
<name>A0A6J5RUR3_9CAUD</name>
<dbReference type="Pfam" id="PF23899">
    <property type="entry name" value="SU10_portal"/>
    <property type="match status" value="1"/>
</dbReference>
<proteinExistence type="predicted"/>
<dbReference type="EMBL" id="LR797173">
    <property type="protein sequence ID" value="CAB4191188.1"/>
    <property type="molecule type" value="Genomic_DNA"/>
</dbReference>
<evidence type="ECO:0000313" key="2">
    <source>
        <dbReference type="EMBL" id="CAB4146295.1"/>
    </source>
</evidence>
<evidence type="ECO:0000313" key="4">
    <source>
        <dbReference type="EMBL" id="CAB4197291.1"/>
    </source>
</evidence>
<feature type="region of interest" description="Disordered" evidence="1">
    <location>
        <begin position="617"/>
        <end position="641"/>
    </location>
</feature>
<sequence length="641" mass="72333">MPFDTFKKALKDTSSPEHGAMLKHVLDLVSISRKQMAQCYTQWDKHDETFRSRRKTDKEDRAADSKGQPKKLVVPLTFSQCMTFVAFNVMTLTQNKRFYTLEPTGVEDNPLREPMELILERDLRKNTWQAFLIQFFLDIARFSIGCAEVCYKEDYRFMRMEKTEDIVGAFGETTQETSMPFEKVPVFVGNRVIPISPYRFFPDTRLPLTRYQEGEFCGSEDIYSMASLKGDTELFNLTKIPKYLEKEYAVRKVNSRIVEMDVRMERDSSTAGSVSEPGGMVKSGPVCVTKMVCDIIPKNFGGDNKELGRLGTEPFPIRYLVWIANDKTIIRFEEAYYLHCKFPYILSQFLPDQHQIINESLADVCAQLTSLITWKLNAHITSQKNSVESKWIVDPAGIDVKSLESRSPYIYLRKNASQTGVDRYIKQFSTQDVTAGVMNDTAALKELLEGITGYSGMLQGQFSSGRRDATQSRAVVQGASARGKTTLGGIWDTGFEMLGKQLIANNRQEMDFETFSRVLGTQWKSTSINPDTGVVFTLDEMFTLFKADPITIATSEDFFVFDGSNPSENAFLAQSMQEILLSIMQNPEVAQILGYGAPQIQALFNEIYTLRGVTPARLPTPTPMQPPQPGLPPEGAAQPAM</sequence>
<evidence type="ECO:0008006" key="6">
    <source>
        <dbReference type="Google" id="ProtNLM"/>
    </source>
</evidence>
<dbReference type="EMBL" id="LR797445">
    <property type="protein sequence ID" value="CAB4217247.1"/>
    <property type="molecule type" value="Genomic_DNA"/>
</dbReference>
<dbReference type="InterPro" id="IPR056909">
    <property type="entry name" value="SU10_portal"/>
</dbReference>
<dbReference type="EMBL" id="LR796462">
    <property type="protein sequence ID" value="CAB4146295.1"/>
    <property type="molecule type" value="Genomic_DNA"/>
</dbReference>
<gene>
    <name evidence="3" type="ORF">UFOVP1225_16</name>
    <name evidence="4" type="ORF">UFOVP1319_6</name>
    <name evidence="5" type="ORF">UFOVP1591_16</name>
    <name evidence="2" type="ORF">UFOVP478_41</name>
</gene>
<evidence type="ECO:0000313" key="3">
    <source>
        <dbReference type="EMBL" id="CAB4191188.1"/>
    </source>
</evidence>
<reference evidence="4" key="1">
    <citation type="submission" date="2020-05" db="EMBL/GenBank/DDBJ databases">
        <authorList>
            <person name="Chiriac C."/>
            <person name="Salcher M."/>
            <person name="Ghai R."/>
            <person name="Kavagutti S V."/>
        </authorList>
    </citation>
    <scope>NUCLEOTIDE SEQUENCE</scope>
</reference>
<evidence type="ECO:0000313" key="5">
    <source>
        <dbReference type="EMBL" id="CAB4217247.1"/>
    </source>
</evidence>
<evidence type="ECO:0000256" key="1">
    <source>
        <dbReference type="SAM" id="MobiDB-lite"/>
    </source>
</evidence>
<dbReference type="EMBL" id="LR797255">
    <property type="protein sequence ID" value="CAB4197291.1"/>
    <property type="molecule type" value="Genomic_DNA"/>
</dbReference>
<protein>
    <recommendedName>
        <fullName evidence="6">Portal protein</fullName>
    </recommendedName>
</protein>
<accession>A0A6J5RUR3</accession>
<feature type="compositionally biased region" description="Pro residues" evidence="1">
    <location>
        <begin position="618"/>
        <end position="632"/>
    </location>
</feature>